<dbReference type="EMBL" id="JAAMPC010000004">
    <property type="protein sequence ID" value="KAG2314835.1"/>
    <property type="molecule type" value="Genomic_DNA"/>
</dbReference>
<name>A0A8X7VQ08_BRACI</name>
<reference evidence="2 3" key="1">
    <citation type="submission" date="2020-02" db="EMBL/GenBank/DDBJ databases">
        <authorList>
            <person name="Ma Q."/>
            <person name="Huang Y."/>
            <person name="Song X."/>
            <person name="Pei D."/>
        </authorList>
    </citation>
    <scope>NUCLEOTIDE SEQUENCE [LARGE SCALE GENOMIC DNA]</scope>
    <source>
        <strain evidence="2">Sxm20200214</strain>
        <tissue evidence="2">Leaf</tissue>
    </source>
</reference>
<sequence length="149" mass="16124">MLAANLMTNILHLTGATERGYLLASEDVLMEICTTEELMKIRRHSKALTRELEEDDEFIIGSDSGSSTDSSRPPDTEDDPPATGGVIRLEDLTETFDKGEGAMLEKGKSIMTQDSDEVLRKIIGPGEGNSFRSGLGPNSGTLALLMGEY</sequence>
<accession>A0A8X7VQ08</accession>
<organism evidence="2 3">
    <name type="scientific">Brassica carinata</name>
    <name type="common">Ethiopian mustard</name>
    <name type="synonym">Abyssinian cabbage</name>
    <dbReference type="NCBI Taxonomy" id="52824"/>
    <lineage>
        <taxon>Eukaryota</taxon>
        <taxon>Viridiplantae</taxon>
        <taxon>Streptophyta</taxon>
        <taxon>Embryophyta</taxon>
        <taxon>Tracheophyta</taxon>
        <taxon>Spermatophyta</taxon>
        <taxon>Magnoliopsida</taxon>
        <taxon>eudicotyledons</taxon>
        <taxon>Gunneridae</taxon>
        <taxon>Pentapetalae</taxon>
        <taxon>rosids</taxon>
        <taxon>malvids</taxon>
        <taxon>Brassicales</taxon>
        <taxon>Brassicaceae</taxon>
        <taxon>Brassiceae</taxon>
        <taxon>Brassica</taxon>
    </lineage>
</organism>
<evidence type="ECO:0000313" key="2">
    <source>
        <dbReference type="EMBL" id="KAG2314835.1"/>
    </source>
</evidence>
<proteinExistence type="predicted"/>
<gene>
    <name evidence="2" type="ORF">Bca52824_017957</name>
</gene>
<comment type="caution">
    <text evidence="2">The sequence shown here is derived from an EMBL/GenBank/DDBJ whole genome shotgun (WGS) entry which is preliminary data.</text>
</comment>
<dbReference type="Proteomes" id="UP000886595">
    <property type="component" value="Unassembled WGS sequence"/>
</dbReference>
<evidence type="ECO:0000256" key="1">
    <source>
        <dbReference type="SAM" id="MobiDB-lite"/>
    </source>
</evidence>
<dbReference type="AlphaFoldDB" id="A0A8X7VQ08"/>
<evidence type="ECO:0000313" key="3">
    <source>
        <dbReference type="Proteomes" id="UP000886595"/>
    </source>
</evidence>
<feature type="compositionally biased region" description="Low complexity" evidence="1">
    <location>
        <begin position="61"/>
        <end position="73"/>
    </location>
</feature>
<feature type="region of interest" description="Disordered" evidence="1">
    <location>
        <begin position="53"/>
        <end position="91"/>
    </location>
</feature>
<keyword evidence="3" id="KW-1185">Reference proteome</keyword>
<protein>
    <submittedName>
        <fullName evidence="2">Uncharacterized protein</fullName>
    </submittedName>
</protein>